<dbReference type="Gene3D" id="3.90.1860.10">
    <property type="entry name" value="tRNA-splicing ligase RtcB"/>
    <property type="match status" value="1"/>
</dbReference>
<evidence type="ECO:0000256" key="5">
    <source>
        <dbReference type="ARBA" id="ARBA00022741"/>
    </source>
</evidence>
<keyword evidence="8" id="KW-0464">Manganese</keyword>
<accession>A0ABW1YG00</accession>
<evidence type="ECO:0000256" key="4">
    <source>
        <dbReference type="ARBA" id="ARBA00022723"/>
    </source>
</evidence>
<evidence type="ECO:0000313" key="10">
    <source>
        <dbReference type="EMBL" id="MFC6592172.1"/>
    </source>
</evidence>
<evidence type="ECO:0000256" key="3">
    <source>
        <dbReference type="ARBA" id="ARBA00022598"/>
    </source>
</evidence>
<evidence type="ECO:0000256" key="1">
    <source>
        <dbReference type="ARBA" id="ARBA00001936"/>
    </source>
</evidence>
<name>A0ABW1YG00_9DEIO</name>
<dbReference type="InterPro" id="IPR036025">
    <property type="entry name" value="RtcB-like_sf"/>
</dbReference>
<proteinExistence type="predicted"/>
<sequence>MNGKHITKLGFQKKAVGLALAAAQIRGQAGLGQAEILGELRGVLAAPSEYGGSVYAELAAELLAQQEQERRGQSAPLRDSPLPYSVWGADLIEPGATAQMDMAMRLPVARAGALMPDAHVGYGLPIGGVLATEGAVIPYGVGVDIGCSMMLSVYPLPADLKAAEARQLLLKHTRFGAGVSFEKRERQDHEVLHDPAWQDQALLKYLHAKAAEQIGTSGSGNHFAEFGSFRLAQPDLGLEAGEYLALLTHSGSRGFGAQVAGHFTRVAEQRHKRLDPAAKKLAWLDLDTEEGQAYWQAMTLAGRYALANHEQIHGRLARALGVTPLLNVSNSHNLAWKQQVGDRELVVHRKGATPAEAGRLGLIPGSMADPGYLVRGRGHAAALASASHGAGRQLGRKAAERSLVKGDVQRYLEQRGITLIGGGVDEAPQAYKRIEDVLARQSDLVETVGEFMPRVVRMDTGSQDI</sequence>
<dbReference type="SUPFAM" id="SSF103365">
    <property type="entry name" value="Hypothetical protein PH1602"/>
    <property type="match status" value="1"/>
</dbReference>
<evidence type="ECO:0000256" key="2">
    <source>
        <dbReference type="ARBA" id="ARBA00012726"/>
    </source>
</evidence>
<dbReference type="InterPro" id="IPR001233">
    <property type="entry name" value="RtcB"/>
</dbReference>
<keyword evidence="11" id="KW-1185">Reference proteome</keyword>
<evidence type="ECO:0000256" key="6">
    <source>
        <dbReference type="ARBA" id="ARBA00022800"/>
    </source>
</evidence>
<dbReference type="Proteomes" id="UP001596297">
    <property type="component" value="Unassembled WGS sequence"/>
</dbReference>
<keyword evidence="3" id="KW-0436">Ligase</keyword>
<dbReference type="RefSeq" id="WP_380083182.1">
    <property type="nucleotide sequence ID" value="NZ_JBHSWD010000001.1"/>
</dbReference>
<evidence type="ECO:0000256" key="8">
    <source>
        <dbReference type="ARBA" id="ARBA00023211"/>
    </source>
</evidence>
<dbReference type="EMBL" id="JBHSWD010000001">
    <property type="protein sequence ID" value="MFC6592172.1"/>
    <property type="molecule type" value="Genomic_DNA"/>
</dbReference>
<dbReference type="PANTHER" id="PTHR43749:SF2">
    <property type="entry name" value="RNA-SPLICING LIGASE RTCB"/>
    <property type="match status" value="1"/>
</dbReference>
<evidence type="ECO:0000313" key="11">
    <source>
        <dbReference type="Proteomes" id="UP001596297"/>
    </source>
</evidence>
<comment type="cofactor">
    <cofactor evidence="1">
        <name>Mn(2+)</name>
        <dbReference type="ChEBI" id="CHEBI:29035"/>
    </cofactor>
</comment>
<dbReference type="PANTHER" id="PTHR43749">
    <property type="entry name" value="RNA-SPLICING LIGASE RTCB"/>
    <property type="match status" value="1"/>
</dbReference>
<comment type="catalytic activity">
    <reaction evidence="9">
        <text>a 3'-end 3'-phospho-ribonucleotide-RNA + a 5'-end dephospho-ribonucleoside-RNA + GTP = a ribonucleotidyl-ribonucleotide-RNA + GMP + diphosphate</text>
        <dbReference type="Rhea" id="RHEA:68076"/>
        <dbReference type="Rhea" id="RHEA-COMP:10463"/>
        <dbReference type="Rhea" id="RHEA-COMP:13936"/>
        <dbReference type="Rhea" id="RHEA-COMP:17355"/>
        <dbReference type="ChEBI" id="CHEBI:33019"/>
        <dbReference type="ChEBI" id="CHEBI:37565"/>
        <dbReference type="ChEBI" id="CHEBI:58115"/>
        <dbReference type="ChEBI" id="CHEBI:83062"/>
        <dbReference type="ChEBI" id="CHEBI:138284"/>
        <dbReference type="ChEBI" id="CHEBI:173118"/>
        <dbReference type="EC" id="6.5.1.8"/>
    </reaction>
</comment>
<organism evidence="10 11">
    <name type="scientific">Deinococcus lacus</name>
    <dbReference type="NCBI Taxonomy" id="392561"/>
    <lineage>
        <taxon>Bacteria</taxon>
        <taxon>Thermotogati</taxon>
        <taxon>Deinococcota</taxon>
        <taxon>Deinococci</taxon>
        <taxon>Deinococcales</taxon>
        <taxon>Deinococcaceae</taxon>
        <taxon>Deinococcus</taxon>
    </lineage>
</organism>
<keyword evidence="5" id="KW-0547">Nucleotide-binding</keyword>
<gene>
    <name evidence="10" type="ORF">ACFP81_09295</name>
</gene>
<keyword evidence="4" id="KW-0479">Metal-binding</keyword>
<dbReference type="InterPro" id="IPR052915">
    <property type="entry name" value="RtcB-like"/>
</dbReference>
<comment type="caution">
    <text evidence="10">The sequence shown here is derived from an EMBL/GenBank/DDBJ whole genome shotgun (WGS) entry which is preliminary data.</text>
</comment>
<evidence type="ECO:0000256" key="7">
    <source>
        <dbReference type="ARBA" id="ARBA00023134"/>
    </source>
</evidence>
<keyword evidence="6" id="KW-0692">RNA repair</keyword>
<protein>
    <recommendedName>
        <fullName evidence="2">3'-phosphate/5'-hydroxy nucleic acid ligase</fullName>
        <ecNumber evidence="2">6.5.1.8</ecNumber>
    </recommendedName>
</protein>
<keyword evidence="7" id="KW-0342">GTP-binding</keyword>
<reference evidence="11" key="1">
    <citation type="journal article" date="2019" name="Int. J. Syst. Evol. Microbiol.">
        <title>The Global Catalogue of Microorganisms (GCM) 10K type strain sequencing project: providing services to taxonomists for standard genome sequencing and annotation.</title>
        <authorList>
            <consortium name="The Broad Institute Genomics Platform"/>
            <consortium name="The Broad Institute Genome Sequencing Center for Infectious Disease"/>
            <person name="Wu L."/>
            <person name="Ma J."/>
        </authorList>
    </citation>
    <scope>NUCLEOTIDE SEQUENCE [LARGE SCALE GENOMIC DNA]</scope>
    <source>
        <strain evidence="11">CGMCC 1.15772</strain>
    </source>
</reference>
<evidence type="ECO:0000256" key="9">
    <source>
        <dbReference type="ARBA" id="ARBA00047746"/>
    </source>
</evidence>
<dbReference type="Pfam" id="PF01139">
    <property type="entry name" value="RtcB"/>
    <property type="match status" value="2"/>
</dbReference>
<dbReference type="EC" id="6.5.1.8" evidence="2"/>